<protein>
    <submittedName>
        <fullName evidence="1">Uncharacterized protein</fullName>
    </submittedName>
</protein>
<gene>
    <name evidence="1" type="ORF">L6164_009638</name>
</gene>
<keyword evidence="2" id="KW-1185">Reference proteome</keyword>
<dbReference type="Proteomes" id="UP000828941">
    <property type="component" value="Chromosome 4"/>
</dbReference>
<evidence type="ECO:0000313" key="1">
    <source>
        <dbReference type="EMBL" id="KAI4348978.1"/>
    </source>
</evidence>
<reference evidence="1 2" key="1">
    <citation type="journal article" date="2022" name="DNA Res.">
        <title>Chromosomal-level genome assembly of the orchid tree Bauhinia variegata (Leguminosae; Cercidoideae) supports the allotetraploid origin hypothesis of Bauhinia.</title>
        <authorList>
            <person name="Zhong Y."/>
            <person name="Chen Y."/>
            <person name="Zheng D."/>
            <person name="Pang J."/>
            <person name="Liu Y."/>
            <person name="Luo S."/>
            <person name="Meng S."/>
            <person name="Qian L."/>
            <person name="Wei D."/>
            <person name="Dai S."/>
            <person name="Zhou R."/>
        </authorList>
    </citation>
    <scope>NUCLEOTIDE SEQUENCE [LARGE SCALE GENOMIC DNA]</scope>
    <source>
        <strain evidence="1">BV-YZ2020</strain>
    </source>
</reference>
<organism evidence="1 2">
    <name type="scientific">Bauhinia variegata</name>
    <name type="common">Purple orchid tree</name>
    <name type="synonym">Phanera variegata</name>
    <dbReference type="NCBI Taxonomy" id="167791"/>
    <lineage>
        <taxon>Eukaryota</taxon>
        <taxon>Viridiplantae</taxon>
        <taxon>Streptophyta</taxon>
        <taxon>Embryophyta</taxon>
        <taxon>Tracheophyta</taxon>
        <taxon>Spermatophyta</taxon>
        <taxon>Magnoliopsida</taxon>
        <taxon>eudicotyledons</taxon>
        <taxon>Gunneridae</taxon>
        <taxon>Pentapetalae</taxon>
        <taxon>rosids</taxon>
        <taxon>fabids</taxon>
        <taxon>Fabales</taxon>
        <taxon>Fabaceae</taxon>
        <taxon>Cercidoideae</taxon>
        <taxon>Cercideae</taxon>
        <taxon>Bauhiniinae</taxon>
        <taxon>Bauhinia</taxon>
    </lineage>
</organism>
<dbReference type="EMBL" id="CM039429">
    <property type="protein sequence ID" value="KAI4348978.1"/>
    <property type="molecule type" value="Genomic_DNA"/>
</dbReference>
<proteinExistence type="predicted"/>
<sequence length="199" mass="22474">MEEVSGPWKLVAMIACIGIALTYVLILYVPTVVFRLPPACSFKNFMIRRFICAIVSSILSIVISTLFLPVRTWAVSYLPSVYGIRLDHFWQAVVFPLSLTSLMYAGSLFLKSLLLVDSWKEHGSSGGGLPFDSCKNISERFLGWLSSIIFNVLAWRNYVVAPLTEELVFRACMITVLSVEDLKHLMSYFFALFSSAWHI</sequence>
<accession>A0ACB9PKI5</accession>
<comment type="caution">
    <text evidence="1">The sequence shown here is derived from an EMBL/GenBank/DDBJ whole genome shotgun (WGS) entry which is preliminary data.</text>
</comment>
<name>A0ACB9PKI5_BAUVA</name>
<evidence type="ECO:0000313" key="2">
    <source>
        <dbReference type="Proteomes" id="UP000828941"/>
    </source>
</evidence>